<evidence type="ECO:0000313" key="2">
    <source>
        <dbReference type="Proteomes" id="UP001054945"/>
    </source>
</evidence>
<protein>
    <submittedName>
        <fullName evidence="1">Uncharacterized protein</fullName>
    </submittedName>
</protein>
<proteinExistence type="predicted"/>
<gene>
    <name evidence="1" type="ORF">CEXT_379491</name>
</gene>
<comment type="caution">
    <text evidence="1">The sequence shown here is derived from an EMBL/GenBank/DDBJ whole genome shotgun (WGS) entry which is preliminary data.</text>
</comment>
<name>A0AAV4XIY8_CAEEX</name>
<evidence type="ECO:0000313" key="1">
    <source>
        <dbReference type="EMBL" id="GIY93931.1"/>
    </source>
</evidence>
<dbReference type="AlphaFoldDB" id="A0AAV4XIY8"/>
<accession>A0AAV4XIY8</accession>
<dbReference type="EMBL" id="BPLR01017722">
    <property type="protein sequence ID" value="GIY93931.1"/>
    <property type="molecule type" value="Genomic_DNA"/>
</dbReference>
<dbReference type="Proteomes" id="UP001054945">
    <property type="component" value="Unassembled WGS sequence"/>
</dbReference>
<keyword evidence="2" id="KW-1185">Reference proteome</keyword>
<organism evidence="1 2">
    <name type="scientific">Caerostris extrusa</name>
    <name type="common">Bark spider</name>
    <name type="synonym">Caerostris bankana</name>
    <dbReference type="NCBI Taxonomy" id="172846"/>
    <lineage>
        <taxon>Eukaryota</taxon>
        <taxon>Metazoa</taxon>
        <taxon>Ecdysozoa</taxon>
        <taxon>Arthropoda</taxon>
        <taxon>Chelicerata</taxon>
        <taxon>Arachnida</taxon>
        <taxon>Araneae</taxon>
        <taxon>Araneomorphae</taxon>
        <taxon>Entelegynae</taxon>
        <taxon>Araneoidea</taxon>
        <taxon>Araneidae</taxon>
        <taxon>Caerostris</taxon>
    </lineage>
</organism>
<reference evidence="1 2" key="1">
    <citation type="submission" date="2021-06" db="EMBL/GenBank/DDBJ databases">
        <title>Caerostris extrusa draft genome.</title>
        <authorList>
            <person name="Kono N."/>
            <person name="Arakawa K."/>
        </authorList>
    </citation>
    <scope>NUCLEOTIDE SEQUENCE [LARGE SCALE GENOMIC DNA]</scope>
</reference>
<sequence>MEGLEASQGEGEVVTDSMPFYALVAFCTMVTARCDAHFKRLYEKKKYNRNVHNILQNRSRDSIHYALKLAIILTSAASLATKN</sequence>